<proteinExistence type="predicted"/>
<protein>
    <submittedName>
        <fullName evidence="4">SPOR domain-containing protein</fullName>
    </submittedName>
</protein>
<feature type="transmembrane region" description="Helical" evidence="2">
    <location>
        <begin position="149"/>
        <end position="167"/>
    </location>
</feature>
<dbReference type="GO" id="GO:0042834">
    <property type="term" value="F:peptidoglycan binding"/>
    <property type="evidence" value="ECO:0007669"/>
    <property type="project" value="InterPro"/>
</dbReference>
<evidence type="ECO:0000313" key="4">
    <source>
        <dbReference type="EMBL" id="OXE50339.1"/>
    </source>
</evidence>
<sequence length="363" mass="39033">MGLFSKFSKKPEEPQTHEEPGMSRSLNNDVVNKEFAGREPGFNQPKNPLNSTTQILRTSPAETQNQPAFSESKSETSFLSSGPRGDTAKPPVPPASPSQEVPLSAPKEFIPTPRKVFPEQKPSKETSEQINSSQEQYRQIKRIRARRRLIGAVMLLALVVVTVPFLFDKEPPPPTVTIPLRIPSQDSVDVASIQVPGSSAAVNSSVVPSSQDNAARPAPATDAATAKPASSKQNPPAQASKKDEKTPQKADKSQQKPEKSEAKKQDAKKDQPKAKSQETAKPAVAAKGSYYVQVAAISNEARAKELLKKIQGAGIPGYIEPVAVKNGKIWRVRAGNFPTSKAAEDARARVGLLGLTGKVGQIK</sequence>
<keyword evidence="2" id="KW-0472">Membrane</keyword>
<feature type="compositionally biased region" description="Low complexity" evidence="1">
    <location>
        <begin position="198"/>
        <end position="229"/>
    </location>
</feature>
<dbReference type="PROSITE" id="PS51724">
    <property type="entry name" value="SPOR"/>
    <property type="match status" value="1"/>
</dbReference>
<feature type="domain" description="SPOR" evidence="3">
    <location>
        <begin position="284"/>
        <end position="363"/>
    </location>
</feature>
<evidence type="ECO:0000256" key="1">
    <source>
        <dbReference type="SAM" id="MobiDB-lite"/>
    </source>
</evidence>
<dbReference type="GO" id="GO:0032506">
    <property type="term" value="P:cytokinetic process"/>
    <property type="evidence" value="ECO:0007669"/>
    <property type="project" value="TreeGrafter"/>
</dbReference>
<feature type="compositionally biased region" description="Basic and acidic residues" evidence="1">
    <location>
        <begin position="240"/>
        <end position="278"/>
    </location>
</feature>
<dbReference type="InterPro" id="IPR052521">
    <property type="entry name" value="Cell_div_SPOR-domain"/>
</dbReference>
<dbReference type="Proteomes" id="UP000214610">
    <property type="component" value="Unassembled WGS sequence"/>
</dbReference>
<name>A0A227KQA0_9BURK</name>
<dbReference type="RefSeq" id="WP_066591891.1">
    <property type="nucleotide sequence ID" value="NZ_CAJTBZ010000028.1"/>
</dbReference>
<dbReference type="PANTHER" id="PTHR38687:SF1">
    <property type="entry name" value="CELL DIVISION PROTEIN DEDD"/>
    <property type="match status" value="1"/>
</dbReference>
<gene>
    <name evidence="4" type="ORF">ADH67_04975</name>
</gene>
<feature type="region of interest" description="Disordered" evidence="1">
    <location>
        <begin position="198"/>
        <end position="282"/>
    </location>
</feature>
<dbReference type="Pfam" id="PF05036">
    <property type="entry name" value="SPOR"/>
    <property type="match status" value="1"/>
</dbReference>
<dbReference type="AlphaFoldDB" id="A0A227KQA0"/>
<feature type="compositionally biased region" description="Polar residues" evidence="1">
    <location>
        <begin position="44"/>
        <end position="68"/>
    </location>
</feature>
<dbReference type="EMBL" id="NHMP01000002">
    <property type="protein sequence ID" value="OXE50339.1"/>
    <property type="molecule type" value="Genomic_DNA"/>
</dbReference>
<dbReference type="SUPFAM" id="SSF110997">
    <property type="entry name" value="Sporulation related repeat"/>
    <property type="match status" value="1"/>
</dbReference>
<dbReference type="GO" id="GO:0030428">
    <property type="term" value="C:cell septum"/>
    <property type="evidence" value="ECO:0007669"/>
    <property type="project" value="TreeGrafter"/>
</dbReference>
<evidence type="ECO:0000313" key="5">
    <source>
        <dbReference type="Proteomes" id="UP000214610"/>
    </source>
</evidence>
<dbReference type="InterPro" id="IPR007730">
    <property type="entry name" value="SPOR-like_dom"/>
</dbReference>
<dbReference type="GO" id="GO:0032153">
    <property type="term" value="C:cell division site"/>
    <property type="evidence" value="ECO:0007669"/>
    <property type="project" value="TreeGrafter"/>
</dbReference>
<keyword evidence="5" id="KW-1185">Reference proteome</keyword>
<dbReference type="Gene3D" id="3.30.70.1070">
    <property type="entry name" value="Sporulation related repeat"/>
    <property type="match status" value="1"/>
</dbReference>
<feature type="compositionally biased region" description="Low complexity" evidence="1">
    <location>
        <begin position="69"/>
        <end position="81"/>
    </location>
</feature>
<evidence type="ECO:0000259" key="3">
    <source>
        <dbReference type="PROSITE" id="PS51724"/>
    </source>
</evidence>
<feature type="compositionally biased region" description="Basic and acidic residues" evidence="1">
    <location>
        <begin position="9"/>
        <end position="21"/>
    </location>
</feature>
<dbReference type="PANTHER" id="PTHR38687">
    <property type="entry name" value="CELL DIVISION PROTEIN DEDD-RELATED"/>
    <property type="match status" value="1"/>
</dbReference>
<organism evidence="4 5">
    <name type="scientific">Turicimonas muris</name>
    <dbReference type="NCBI Taxonomy" id="1796652"/>
    <lineage>
        <taxon>Bacteria</taxon>
        <taxon>Pseudomonadati</taxon>
        <taxon>Pseudomonadota</taxon>
        <taxon>Betaproteobacteria</taxon>
        <taxon>Burkholderiales</taxon>
        <taxon>Sutterellaceae</taxon>
        <taxon>Turicimonas</taxon>
    </lineage>
</organism>
<comment type="caution">
    <text evidence="4">The sequence shown here is derived from an EMBL/GenBank/DDBJ whole genome shotgun (WGS) entry which is preliminary data.</text>
</comment>
<accession>A0A227KQA0</accession>
<reference evidence="5" key="1">
    <citation type="submission" date="2017-05" db="EMBL/GenBank/DDBJ databases">
        <title>Improved OligoMM genomes.</title>
        <authorList>
            <person name="Garzetti D."/>
        </authorList>
    </citation>
    <scope>NUCLEOTIDE SEQUENCE [LARGE SCALE GENOMIC DNA]</scope>
    <source>
        <strain evidence="5">YL45</strain>
    </source>
</reference>
<feature type="compositionally biased region" description="Basic and acidic residues" evidence="1">
    <location>
        <begin position="116"/>
        <end position="127"/>
    </location>
</feature>
<evidence type="ECO:0000256" key="2">
    <source>
        <dbReference type="SAM" id="Phobius"/>
    </source>
</evidence>
<dbReference type="InterPro" id="IPR036680">
    <property type="entry name" value="SPOR-like_sf"/>
</dbReference>
<keyword evidence="2" id="KW-0812">Transmembrane</keyword>
<keyword evidence="2" id="KW-1133">Transmembrane helix</keyword>
<feature type="region of interest" description="Disordered" evidence="1">
    <location>
        <begin position="1"/>
        <end position="136"/>
    </location>
</feature>